<comment type="caution">
    <text evidence="1">The sequence shown here is derived from an EMBL/GenBank/DDBJ whole genome shotgun (WGS) entry which is preliminary data.</text>
</comment>
<sequence length="119" mass="13006">MPGVTRRTFLAFTAVASVVEPTFAEGEGSSRELQALIATHGTAYEALHRVVHRADSSWHDRKSADRIEEEALLAICSHPATSRGDRRAKAEYLLAVEARGRIMECKMACMSSSRSSSPT</sequence>
<dbReference type="Proteomes" id="UP000272706">
    <property type="component" value="Unassembled WGS sequence"/>
</dbReference>
<evidence type="ECO:0000313" key="2">
    <source>
        <dbReference type="Proteomes" id="UP000272706"/>
    </source>
</evidence>
<accession>A0A3A5JZF0</accession>
<proteinExistence type="predicted"/>
<reference evidence="1 2" key="1">
    <citation type="submission" date="2018-09" db="EMBL/GenBank/DDBJ databases">
        <title>Mesorhizobium carmichaelinearum sp. nov. isolated from Carmichaelinea spp. root nodules in New Zealand.</title>
        <authorList>
            <person name="De Meyer S.E."/>
        </authorList>
    </citation>
    <scope>NUCLEOTIDE SEQUENCE [LARGE SCALE GENOMIC DNA]</scope>
    <source>
        <strain evidence="1 2">ICMP19557</strain>
    </source>
</reference>
<dbReference type="EMBL" id="QZWZ01000059">
    <property type="protein sequence ID" value="RJT27777.1"/>
    <property type="molecule type" value="Genomic_DNA"/>
</dbReference>
<dbReference type="AlphaFoldDB" id="A0A3A5JZF0"/>
<gene>
    <name evidence="1" type="ORF">D3227_35700</name>
</gene>
<organism evidence="1 2">
    <name type="scientific">Mesorhizobium waimense</name>
    <dbReference type="NCBI Taxonomy" id="1300307"/>
    <lineage>
        <taxon>Bacteria</taxon>
        <taxon>Pseudomonadati</taxon>
        <taxon>Pseudomonadota</taxon>
        <taxon>Alphaproteobacteria</taxon>
        <taxon>Hyphomicrobiales</taxon>
        <taxon>Phyllobacteriaceae</taxon>
        <taxon>Mesorhizobium</taxon>
    </lineage>
</organism>
<keyword evidence="2" id="KW-1185">Reference proteome</keyword>
<evidence type="ECO:0008006" key="3">
    <source>
        <dbReference type="Google" id="ProtNLM"/>
    </source>
</evidence>
<dbReference type="OrthoDB" id="8081164at2"/>
<name>A0A3A5JZF0_9HYPH</name>
<evidence type="ECO:0000313" key="1">
    <source>
        <dbReference type="EMBL" id="RJT27777.1"/>
    </source>
</evidence>
<protein>
    <recommendedName>
        <fullName evidence="3">Twin-arginine translocation signal domain-containing protein</fullName>
    </recommendedName>
</protein>